<dbReference type="AlphaFoldDB" id="A0A388KHP3"/>
<keyword evidence="2" id="KW-0436">Ligase</keyword>
<dbReference type="EMBL" id="BFEA01000117">
    <property type="protein sequence ID" value="GBG69575.1"/>
    <property type="molecule type" value="Genomic_DNA"/>
</dbReference>
<dbReference type="NCBIfam" id="TIGR00121">
    <property type="entry name" value="birA_ligase"/>
    <property type="match status" value="1"/>
</dbReference>
<evidence type="ECO:0000313" key="5">
    <source>
        <dbReference type="EMBL" id="GBG69575.1"/>
    </source>
</evidence>
<dbReference type="Proteomes" id="UP000265515">
    <property type="component" value="Unassembled WGS sequence"/>
</dbReference>
<dbReference type="PANTHER" id="PTHR12835">
    <property type="entry name" value="BIOTIN PROTEIN LIGASE"/>
    <property type="match status" value="1"/>
</dbReference>
<dbReference type="Gramene" id="GBG69575">
    <property type="protein sequence ID" value="GBG69575"/>
    <property type="gene ID" value="CBR_g4408"/>
</dbReference>
<dbReference type="GO" id="GO:0005737">
    <property type="term" value="C:cytoplasm"/>
    <property type="evidence" value="ECO:0007669"/>
    <property type="project" value="TreeGrafter"/>
</dbReference>
<reference evidence="5 6" key="1">
    <citation type="journal article" date="2018" name="Cell">
        <title>The Chara Genome: Secondary Complexity and Implications for Plant Terrestrialization.</title>
        <authorList>
            <person name="Nishiyama T."/>
            <person name="Sakayama H."/>
            <person name="Vries J.D."/>
            <person name="Buschmann H."/>
            <person name="Saint-Marcoux D."/>
            <person name="Ullrich K.K."/>
            <person name="Haas F.B."/>
            <person name="Vanderstraeten L."/>
            <person name="Becker D."/>
            <person name="Lang D."/>
            <person name="Vosolsobe S."/>
            <person name="Rombauts S."/>
            <person name="Wilhelmsson P.K.I."/>
            <person name="Janitza P."/>
            <person name="Kern R."/>
            <person name="Heyl A."/>
            <person name="Rumpler F."/>
            <person name="Villalobos L.I.A.C."/>
            <person name="Clay J.M."/>
            <person name="Skokan R."/>
            <person name="Toyoda A."/>
            <person name="Suzuki Y."/>
            <person name="Kagoshima H."/>
            <person name="Schijlen E."/>
            <person name="Tajeshwar N."/>
            <person name="Catarino B."/>
            <person name="Hetherington A.J."/>
            <person name="Saltykova A."/>
            <person name="Bonnot C."/>
            <person name="Breuninger H."/>
            <person name="Symeonidi A."/>
            <person name="Radhakrishnan G.V."/>
            <person name="Van Nieuwerburgh F."/>
            <person name="Deforce D."/>
            <person name="Chang C."/>
            <person name="Karol K.G."/>
            <person name="Hedrich R."/>
            <person name="Ulvskov P."/>
            <person name="Glockner G."/>
            <person name="Delwiche C.F."/>
            <person name="Petrasek J."/>
            <person name="Van de Peer Y."/>
            <person name="Friml J."/>
            <person name="Beilby M."/>
            <person name="Dolan L."/>
            <person name="Kohara Y."/>
            <person name="Sugano S."/>
            <person name="Fujiyama A."/>
            <person name="Delaux P.-M."/>
            <person name="Quint M."/>
            <person name="TheiBen G."/>
            <person name="Hagemann M."/>
            <person name="Harholt J."/>
            <person name="Dunand C."/>
            <person name="Zachgo S."/>
            <person name="Langdale J."/>
            <person name="Maumus F."/>
            <person name="Straeten D.V.D."/>
            <person name="Gould S.B."/>
            <person name="Rensing S.A."/>
        </authorList>
    </citation>
    <scope>NUCLEOTIDE SEQUENCE [LARGE SCALE GENOMIC DNA]</scope>
    <source>
        <strain evidence="5 6">S276</strain>
    </source>
</reference>
<comment type="similarity">
    <text evidence="1">Belongs to the biotin--protein ligase family.</text>
</comment>
<comment type="caution">
    <text evidence="5">The sequence shown here is derived from an EMBL/GenBank/DDBJ whole genome shotgun (WGS) entry which is preliminary data.</text>
</comment>
<dbReference type="InterPro" id="IPR004143">
    <property type="entry name" value="BPL_LPL_catalytic"/>
</dbReference>
<dbReference type="SUPFAM" id="SSF55681">
    <property type="entry name" value="Class II aaRS and biotin synthetases"/>
    <property type="match status" value="1"/>
</dbReference>
<evidence type="ECO:0000313" key="6">
    <source>
        <dbReference type="Proteomes" id="UP000265515"/>
    </source>
</evidence>
<dbReference type="Gene3D" id="3.30.930.10">
    <property type="entry name" value="Bira Bifunctional Protein, Domain 2"/>
    <property type="match status" value="1"/>
</dbReference>
<keyword evidence="6" id="KW-1185">Reference proteome</keyword>
<evidence type="ECO:0000259" key="4">
    <source>
        <dbReference type="PROSITE" id="PS51733"/>
    </source>
</evidence>
<dbReference type="STRING" id="69332.A0A388KHP3"/>
<gene>
    <name evidence="5" type="ORF">CBR_g4408</name>
</gene>
<evidence type="ECO:0000256" key="1">
    <source>
        <dbReference type="ARBA" id="ARBA00009934"/>
    </source>
</evidence>
<dbReference type="InterPro" id="IPR045864">
    <property type="entry name" value="aa-tRNA-synth_II/BPL/LPL"/>
</dbReference>
<dbReference type="PROSITE" id="PS51733">
    <property type="entry name" value="BPL_LPL_CATALYTIC"/>
    <property type="match status" value="1"/>
</dbReference>
<dbReference type="OrthoDB" id="10250105at2759"/>
<feature type="region of interest" description="Disordered" evidence="3">
    <location>
        <begin position="249"/>
        <end position="280"/>
    </location>
</feature>
<dbReference type="InterPro" id="IPR004408">
    <property type="entry name" value="Biotin_CoA_COase_ligase"/>
</dbReference>
<protein>
    <recommendedName>
        <fullName evidence="4">BPL/LPL catalytic domain-containing protein</fullName>
    </recommendedName>
</protein>
<dbReference type="PANTHER" id="PTHR12835:SF5">
    <property type="entry name" value="BIOTIN--PROTEIN LIGASE"/>
    <property type="match status" value="1"/>
</dbReference>
<feature type="compositionally biased region" description="Polar residues" evidence="3">
    <location>
        <begin position="252"/>
        <end position="262"/>
    </location>
</feature>
<feature type="domain" description="BPL/LPL catalytic" evidence="4">
    <location>
        <begin position="390"/>
        <end position="584"/>
    </location>
</feature>
<accession>A0A388KHP3</accession>
<proteinExistence type="inferred from homology"/>
<sequence>MLASQLNIGGAVGEVNWLRAWRSLWPRLPRTWRARSARVCLAELQRRSSSKLRGPHPTYTLGSNVTAPIRQASSFTAVTHGIVVNFLKRRQRLLFASVGDCGLSDQTVTMGDSRATQPSETVVSCSGVSLDSISSVPVGGGADWLYLVGQDEQQISTVSRLRDEGALRLPDGLKLWPGRGSLPGSYAALLTTEAAASRHQSGSHVLAIHQRKKCEEGFEDPVIGEMKAMGQHCKEQFAETAGRGMLAKDRTTSVASNRSNRTADIANGGPSGDVSSKTSTAGMTAVPKGLGAVSTLSISHRTPRRSTESLSANEVYSVPTADGAPLCLLQERQQNTFTDRAAANLHDECRGFQQQAAGGVGGRIRDDECDSSVAGTNQDDRCREGRFDVPHFFSLLSTSQLGKLVVYAHRMPSTQTFLLQNANCLPEGTVCVADLQMLGKGRGGSVWESPEGCLMFSFTQTATNGRTLPFVQYVVTLAVVQGVESLVERLCGSACPIDLKIKWPNDIYASGLKIGGVLCNSSYRDRRFNLVIGVGLNVSNRSPTICLNELLNAVDPAAHKIVIGKERLLAAILTKFEQMYSCFKVHGFGPLKDDYHSRWLHTGQRLTLQEHHPNGGERNGGSLTERGVKEVPVVVKGLSENGFLLAVDESGDQVELHPDGNSLDLFKGLVRRKVLV</sequence>
<name>A0A388KHP3_CHABU</name>
<organism evidence="5 6">
    <name type="scientific">Chara braunii</name>
    <name type="common">Braun's stonewort</name>
    <dbReference type="NCBI Taxonomy" id="69332"/>
    <lineage>
        <taxon>Eukaryota</taxon>
        <taxon>Viridiplantae</taxon>
        <taxon>Streptophyta</taxon>
        <taxon>Charophyceae</taxon>
        <taxon>Charales</taxon>
        <taxon>Characeae</taxon>
        <taxon>Chara</taxon>
    </lineage>
</organism>
<dbReference type="CDD" id="cd16442">
    <property type="entry name" value="BPL"/>
    <property type="match status" value="1"/>
</dbReference>
<evidence type="ECO:0000256" key="2">
    <source>
        <dbReference type="ARBA" id="ARBA00022598"/>
    </source>
</evidence>
<dbReference type="GO" id="GO:0004077">
    <property type="term" value="F:biotin--[biotin carboxyl-carrier protein] ligase activity"/>
    <property type="evidence" value="ECO:0007669"/>
    <property type="project" value="InterPro"/>
</dbReference>
<dbReference type="Pfam" id="PF03099">
    <property type="entry name" value="BPL_LplA_LipB"/>
    <property type="match status" value="1"/>
</dbReference>
<evidence type="ECO:0000256" key="3">
    <source>
        <dbReference type="SAM" id="MobiDB-lite"/>
    </source>
</evidence>